<organism evidence="6 7">
    <name type="scientific">Staphylococcus saccharolyticus</name>
    <dbReference type="NCBI Taxonomy" id="33028"/>
    <lineage>
        <taxon>Bacteria</taxon>
        <taxon>Bacillati</taxon>
        <taxon>Bacillota</taxon>
        <taxon>Bacilli</taxon>
        <taxon>Bacillales</taxon>
        <taxon>Staphylococcaceae</taxon>
        <taxon>Staphylococcus</taxon>
    </lineage>
</organism>
<dbReference type="Gene3D" id="3.40.50.10490">
    <property type="entry name" value="Glucose-6-phosphate isomerase like protein, domain 1"/>
    <property type="match status" value="1"/>
</dbReference>
<keyword evidence="7" id="KW-1185">Reference proteome</keyword>
<dbReference type="InterPro" id="IPR000281">
    <property type="entry name" value="HTH_RpiR"/>
</dbReference>
<reference evidence="6 7" key="1">
    <citation type="submission" date="2018-06" db="EMBL/GenBank/DDBJ databases">
        <authorList>
            <consortium name="Pathogen Informatics"/>
            <person name="Doyle S."/>
        </authorList>
    </citation>
    <scope>NUCLEOTIDE SEQUENCE [LARGE SCALE GENOMIC DNA]</scope>
    <source>
        <strain evidence="6 7">NCTC11807</strain>
    </source>
</reference>
<dbReference type="AlphaFoldDB" id="A0A380GZH1"/>
<dbReference type="InterPro" id="IPR047640">
    <property type="entry name" value="RpiR-like"/>
</dbReference>
<evidence type="ECO:0000313" key="7">
    <source>
        <dbReference type="Proteomes" id="UP000255425"/>
    </source>
</evidence>
<dbReference type="GO" id="GO:1901135">
    <property type="term" value="P:carbohydrate derivative metabolic process"/>
    <property type="evidence" value="ECO:0007669"/>
    <property type="project" value="InterPro"/>
</dbReference>
<dbReference type="Pfam" id="PF01380">
    <property type="entry name" value="SIS"/>
    <property type="match status" value="1"/>
</dbReference>
<dbReference type="InterPro" id="IPR046348">
    <property type="entry name" value="SIS_dom_sf"/>
</dbReference>
<dbReference type="InterPro" id="IPR001347">
    <property type="entry name" value="SIS_dom"/>
</dbReference>
<dbReference type="InterPro" id="IPR036388">
    <property type="entry name" value="WH-like_DNA-bd_sf"/>
</dbReference>
<feature type="domain" description="SIS" evidence="5">
    <location>
        <begin position="125"/>
        <end position="266"/>
    </location>
</feature>
<dbReference type="PANTHER" id="PTHR30514:SF10">
    <property type="entry name" value="MURR_RPIR FAMILY TRANSCRIPTIONAL REGULATOR"/>
    <property type="match status" value="1"/>
</dbReference>
<evidence type="ECO:0000256" key="3">
    <source>
        <dbReference type="ARBA" id="ARBA00023163"/>
    </source>
</evidence>
<proteinExistence type="predicted"/>
<dbReference type="CDD" id="cd05013">
    <property type="entry name" value="SIS_RpiR"/>
    <property type="match status" value="1"/>
</dbReference>
<dbReference type="SUPFAM" id="SSF46689">
    <property type="entry name" value="Homeodomain-like"/>
    <property type="match status" value="1"/>
</dbReference>
<evidence type="ECO:0000259" key="5">
    <source>
        <dbReference type="PROSITE" id="PS51464"/>
    </source>
</evidence>
<dbReference type="GO" id="GO:0097367">
    <property type="term" value="F:carbohydrate derivative binding"/>
    <property type="evidence" value="ECO:0007669"/>
    <property type="project" value="InterPro"/>
</dbReference>
<dbReference type="GO" id="GO:0003700">
    <property type="term" value="F:DNA-binding transcription factor activity"/>
    <property type="evidence" value="ECO:0007669"/>
    <property type="project" value="InterPro"/>
</dbReference>
<dbReference type="PROSITE" id="PS51071">
    <property type="entry name" value="HTH_RPIR"/>
    <property type="match status" value="1"/>
</dbReference>
<evidence type="ECO:0000256" key="1">
    <source>
        <dbReference type="ARBA" id="ARBA00023015"/>
    </source>
</evidence>
<dbReference type="GO" id="GO:0003677">
    <property type="term" value="F:DNA binding"/>
    <property type="evidence" value="ECO:0007669"/>
    <property type="project" value="UniProtKB-KW"/>
</dbReference>
<dbReference type="Pfam" id="PF01418">
    <property type="entry name" value="HTH_6"/>
    <property type="match status" value="1"/>
</dbReference>
<dbReference type="SUPFAM" id="SSF53697">
    <property type="entry name" value="SIS domain"/>
    <property type="match status" value="1"/>
</dbReference>
<gene>
    <name evidence="6" type="primary">ybbH_2</name>
    <name evidence="6" type="ORF">NCTC11807_00759</name>
</gene>
<dbReference type="Gene3D" id="1.10.10.10">
    <property type="entry name" value="Winged helix-like DNA-binding domain superfamily/Winged helix DNA-binding domain"/>
    <property type="match status" value="1"/>
</dbReference>
<dbReference type="InterPro" id="IPR035472">
    <property type="entry name" value="RpiR-like_SIS"/>
</dbReference>
<name>A0A380GZH1_9STAP</name>
<evidence type="ECO:0000313" key="6">
    <source>
        <dbReference type="EMBL" id="SUM69204.1"/>
    </source>
</evidence>
<dbReference type="EMBL" id="UHDZ01000001">
    <property type="protein sequence ID" value="SUM69204.1"/>
    <property type="molecule type" value="Genomic_DNA"/>
</dbReference>
<keyword evidence="2" id="KW-0238">DNA-binding</keyword>
<dbReference type="InterPro" id="IPR009057">
    <property type="entry name" value="Homeodomain-like_sf"/>
</dbReference>
<dbReference type="Proteomes" id="UP000255425">
    <property type="component" value="Unassembled WGS sequence"/>
</dbReference>
<dbReference type="PANTHER" id="PTHR30514">
    <property type="entry name" value="GLUCOKINASE"/>
    <property type="match status" value="1"/>
</dbReference>
<evidence type="ECO:0000256" key="2">
    <source>
        <dbReference type="ARBA" id="ARBA00023125"/>
    </source>
</evidence>
<feature type="domain" description="HTH rpiR-type" evidence="4">
    <location>
        <begin position="5"/>
        <end position="81"/>
    </location>
</feature>
<sequence>MIKLPNILNEIDNQYPYLTRNEKKIAQYILNSPHKVVDMNSHDIAELLETSPSSVIRFSKKMTKGGFHELKIRLSKFLPKEATSYNVELVDNESTESLKNKLHSRSKAVLNNANEVIDNTIIDQICDLFKRSETIFIYGYGASFVVATDLYQKLSRIGMDIQLVQETHIFTTMLATHNSKDCVVFITNNGMQSEMRSIAKVVSDYHIPVVTISSTSDNPVAKKSDIILSYGQTDENEMRMGATTSLFAQMFTVDILYYRYIALNYQPSLDFITQSKMALDNYRKHLSNIEFKH</sequence>
<evidence type="ECO:0000259" key="4">
    <source>
        <dbReference type="PROSITE" id="PS51071"/>
    </source>
</evidence>
<protein>
    <submittedName>
        <fullName evidence="6">RpiR family transcriptional regulator</fullName>
    </submittedName>
</protein>
<accession>A0A380GZH1</accession>
<keyword evidence="3" id="KW-0804">Transcription</keyword>
<keyword evidence="1" id="KW-0805">Transcription regulation</keyword>
<dbReference type="PROSITE" id="PS51464">
    <property type="entry name" value="SIS"/>
    <property type="match status" value="1"/>
</dbReference>